<sequence>MYRRPQFDRLNPRNVLPSRHTLFIRGLPGTTDVTKVKRDFFCNETNSRCSVEFFSTSEDKKRFSVAIRFKSHEIASEMLRR</sequence>
<name>A0A183L6I3_9TREM</name>
<proteinExistence type="predicted"/>
<evidence type="ECO:0000313" key="3">
    <source>
        <dbReference type="WBParaSite" id="SCUD_0002295501-mRNA-1"/>
    </source>
</evidence>
<dbReference type="Proteomes" id="UP000279833">
    <property type="component" value="Unassembled WGS sequence"/>
</dbReference>
<organism evidence="3">
    <name type="scientific">Schistosoma curassoni</name>
    <dbReference type="NCBI Taxonomy" id="6186"/>
    <lineage>
        <taxon>Eukaryota</taxon>
        <taxon>Metazoa</taxon>
        <taxon>Spiralia</taxon>
        <taxon>Lophotrochozoa</taxon>
        <taxon>Platyhelminthes</taxon>
        <taxon>Trematoda</taxon>
        <taxon>Digenea</taxon>
        <taxon>Strigeidida</taxon>
        <taxon>Schistosomatoidea</taxon>
        <taxon>Schistosomatidae</taxon>
        <taxon>Schistosoma</taxon>
    </lineage>
</organism>
<keyword evidence="2" id="KW-1185">Reference proteome</keyword>
<dbReference type="AlphaFoldDB" id="A0A183L6I3"/>
<reference evidence="1 2" key="2">
    <citation type="submission" date="2018-11" db="EMBL/GenBank/DDBJ databases">
        <authorList>
            <consortium name="Pathogen Informatics"/>
        </authorList>
    </citation>
    <scope>NUCLEOTIDE SEQUENCE [LARGE SCALE GENOMIC DNA]</scope>
    <source>
        <strain evidence="1">Dakar</strain>
        <strain evidence="2">Dakar, Senegal</strain>
    </source>
</reference>
<gene>
    <name evidence="1" type="ORF">SCUD_LOCUS22952</name>
</gene>
<reference evidence="3" key="1">
    <citation type="submission" date="2016-06" db="UniProtKB">
        <authorList>
            <consortium name="WormBaseParasite"/>
        </authorList>
    </citation>
    <scope>IDENTIFICATION</scope>
</reference>
<accession>A0A183L6I3</accession>
<protein>
    <submittedName>
        <fullName evidence="3">RRM domain-containing protein</fullName>
    </submittedName>
</protein>
<dbReference type="STRING" id="6186.A0A183L6I3"/>
<evidence type="ECO:0000313" key="2">
    <source>
        <dbReference type="Proteomes" id="UP000279833"/>
    </source>
</evidence>
<dbReference type="EMBL" id="UZAK01051430">
    <property type="protein sequence ID" value="VDP80879.1"/>
    <property type="molecule type" value="Genomic_DNA"/>
</dbReference>
<evidence type="ECO:0000313" key="1">
    <source>
        <dbReference type="EMBL" id="VDP80879.1"/>
    </source>
</evidence>
<dbReference type="WBParaSite" id="SCUD_0002295501-mRNA-1">
    <property type="protein sequence ID" value="SCUD_0002295501-mRNA-1"/>
    <property type="gene ID" value="SCUD_0002295501"/>
</dbReference>